<dbReference type="Gene3D" id="3.30.70.100">
    <property type="match status" value="1"/>
</dbReference>
<feature type="domain" description="BLUF" evidence="1">
    <location>
        <begin position="3"/>
        <end position="99"/>
    </location>
</feature>
<accession>A0A1G9P1I9</accession>
<evidence type="ECO:0000259" key="1">
    <source>
        <dbReference type="PROSITE" id="PS50925"/>
    </source>
</evidence>
<name>A0A1G9P1I9_9PROT</name>
<dbReference type="GO" id="GO:0071949">
    <property type="term" value="F:FAD binding"/>
    <property type="evidence" value="ECO:0007669"/>
    <property type="project" value="InterPro"/>
</dbReference>
<evidence type="ECO:0000313" key="2">
    <source>
        <dbReference type="EMBL" id="SDL92544.1"/>
    </source>
</evidence>
<dbReference type="InterPro" id="IPR036046">
    <property type="entry name" value="Acylphosphatase-like_dom_sf"/>
</dbReference>
<keyword evidence="3" id="KW-1185">Reference proteome</keyword>
<dbReference type="RefSeq" id="WP_091767156.1">
    <property type="nucleotide sequence ID" value="NZ_FNHG01000003.1"/>
</dbReference>
<dbReference type="AlphaFoldDB" id="A0A1G9P1I9"/>
<sequence length="151" mass="16932">MLLCQFAFYSRRTWTAADKAEDERYLRDILDAGLRNNPAHGLTGVLLVDGPHFVQVLEGRRSPLYRTLKRIENNPHHGDLVLTGYSEVSERMFGDWSVFVRTPPDGLAGTPWIPNPQLATHGQLVDIARRVSTLTTGVTQILPSEPARREG</sequence>
<dbReference type="Proteomes" id="UP000199759">
    <property type="component" value="Unassembled WGS sequence"/>
</dbReference>
<dbReference type="InterPro" id="IPR007024">
    <property type="entry name" value="BLUF_domain"/>
</dbReference>
<gene>
    <name evidence="2" type="ORF">SAMN04488568_10372</name>
</gene>
<dbReference type="SUPFAM" id="SSF54975">
    <property type="entry name" value="Acylphosphatase/BLUF domain-like"/>
    <property type="match status" value="1"/>
</dbReference>
<dbReference type="OrthoDB" id="196105at2"/>
<dbReference type="Pfam" id="PF04940">
    <property type="entry name" value="BLUF"/>
    <property type="match status" value="1"/>
</dbReference>
<proteinExistence type="predicted"/>
<dbReference type="PROSITE" id="PS50925">
    <property type="entry name" value="BLUF"/>
    <property type="match status" value="1"/>
</dbReference>
<dbReference type="STRING" id="144026.SAMN04488568_10372"/>
<reference evidence="2 3" key="1">
    <citation type="submission" date="2016-10" db="EMBL/GenBank/DDBJ databases">
        <authorList>
            <person name="de Groot N.N."/>
        </authorList>
    </citation>
    <scope>NUCLEOTIDE SEQUENCE [LARGE SCALE GENOMIC DNA]</scope>
    <source>
        <strain evidence="2 3">DSM 16077</strain>
    </source>
</reference>
<dbReference type="EMBL" id="FNHG01000003">
    <property type="protein sequence ID" value="SDL92544.1"/>
    <property type="molecule type" value="Genomic_DNA"/>
</dbReference>
<dbReference type="SMART" id="SM01034">
    <property type="entry name" value="BLUF"/>
    <property type="match status" value="1"/>
</dbReference>
<organism evidence="2 3">
    <name type="scientific">Maricaulis salignorans</name>
    <dbReference type="NCBI Taxonomy" id="144026"/>
    <lineage>
        <taxon>Bacteria</taxon>
        <taxon>Pseudomonadati</taxon>
        <taxon>Pseudomonadota</taxon>
        <taxon>Alphaproteobacteria</taxon>
        <taxon>Maricaulales</taxon>
        <taxon>Maricaulaceae</taxon>
        <taxon>Maricaulis</taxon>
    </lineage>
</organism>
<dbReference type="GO" id="GO:0009882">
    <property type="term" value="F:blue light photoreceptor activity"/>
    <property type="evidence" value="ECO:0007669"/>
    <property type="project" value="InterPro"/>
</dbReference>
<protein>
    <submittedName>
        <fullName evidence="2">Sensors of blue-light using FAD</fullName>
    </submittedName>
</protein>
<evidence type="ECO:0000313" key="3">
    <source>
        <dbReference type="Proteomes" id="UP000199759"/>
    </source>
</evidence>